<dbReference type="Proteomes" id="UP000027238">
    <property type="component" value="Unassembled WGS sequence"/>
</dbReference>
<sequence length="259" mass="29196">MGRIACSLHGDAEPAQNDIAMLVQAPIFTPATNPNAHLHVHCTHFVCSSSCRVNGKRLLSPHTNNNHHKADKQSYHQYGALFYRQELDTSRATCHNAQRSALSIFNALASAFPPDQRENRLIEYQLLYMSSPDYITVKEYIDYCRSDIILRAHGQHTLAVEVRGPLLYKESNIQGFRTNIDDPIDDENGTDLLATSCAKQSLEETLGRNDILDAQPASDLITIVEQRIAEVPRALPDCEILEHPITLRDRFRRSHSLIV</sequence>
<dbReference type="HOGENOM" id="CLU_1073673_0_0_1"/>
<name>A0A066Y1W4_COLSU</name>
<keyword evidence="2" id="KW-1185">Reference proteome</keyword>
<protein>
    <submittedName>
        <fullName evidence="1">Uncharacterized protein</fullName>
    </submittedName>
</protein>
<reference evidence="2" key="1">
    <citation type="journal article" date="2014" name="Genome Announc.">
        <title>Draft genome sequence of Colletotrichum sublineola, a destructive pathogen of cultivated sorghum.</title>
        <authorList>
            <person name="Baroncelli R."/>
            <person name="Sanz-Martin J.M."/>
            <person name="Rech G.E."/>
            <person name="Sukno S.A."/>
            <person name="Thon M.R."/>
        </authorList>
    </citation>
    <scope>NUCLEOTIDE SEQUENCE [LARGE SCALE GENOMIC DNA]</scope>
    <source>
        <strain evidence="2">TX430BB</strain>
    </source>
</reference>
<dbReference type="EMBL" id="JMSE01000032">
    <property type="protein sequence ID" value="KDN72165.1"/>
    <property type="molecule type" value="Genomic_DNA"/>
</dbReference>
<evidence type="ECO:0000313" key="2">
    <source>
        <dbReference type="Proteomes" id="UP000027238"/>
    </source>
</evidence>
<organism evidence="1 2">
    <name type="scientific">Colletotrichum sublineola</name>
    <name type="common">Sorghum anthracnose fungus</name>
    <dbReference type="NCBI Taxonomy" id="1173701"/>
    <lineage>
        <taxon>Eukaryota</taxon>
        <taxon>Fungi</taxon>
        <taxon>Dikarya</taxon>
        <taxon>Ascomycota</taxon>
        <taxon>Pezizomycotina</taxon>
        <taxon>Sordariomycetes</taxon>
        <taxon>Hypocreomycetidae</taxon>
        <taxon>Glomerellales</taxon>
        <taxon>Glomerellaceae</taxon>
        <taxon>Colletotrichum</taxon>
        <taxon>Colletotrichum graminicola species complex</taxon>
    </lineage>
</organism>
<dbReference type="AlphaFoldDB" id="A0A066Y1W4"/>
<evidence type="ECO:0000313" key="1">
    <source>
        <dbReference type="EMBL" id="KDN72165.1"/>
    </source>
</evidence>
<comment type="caution">
    <text evidence="1">The sequence shown here is derived from an EMBL/GenBank/DDBJ whole genome shotgun (WGS) entry which is preliminary data.</text>
</comment>
<proteinExistence type="predicted"/>
<gene>
    <name evidence="1" type="ORF">CSUB01_10692</name>
</gene>
<accession>A0A066Y1W4</accession>